<reference evidence="15" key="1">
    <citation type="submission" date="2015-02" db="EMBL/GenBank/DDBJ databases">
        <title>Genome sequencing for Strongylocentrotus purpuratus.</title>
        <authorList>
            <person name="Murali S."/>
            <person name="Liu Y."/>
            <person name="Vee V."/>
            <person name="English A."/>
            <person name="Wang M."/>
            <person name="Skinner E."/>
            <person name="Han Y."/>
            <person name="Muzny D.M."/>
            <person name="Worley K.C."/>
            <person name="Gibbs R.A."/>
        </authorList>
    </citation>
    <scope>NUCLEOTIDE SEQUENCE</scope>
</reference>
<keyword evidence="2" id="KW-0645">Protease</keyword>
<dbReference type="InterPro" id="IPR021190">
    <property type="entry name" value="Pept_M10A"/>
</dbReference>
<dbReference type="EnsemblMetazoa" id="XM_003726184">
    <property type="protein sequence ID" value="XP_003726232"/>
    <property type="gene ID" value="LOC585680"/>
</dbReference>
<dbReference type="Proteomes" id="UP000007110">
    <property type="component" value="Unassembled WGS sequence"/>
</dbReference>
<keyword evidence="9" id="KW-0106">Calcium</keyword>
<feature type="binding site" evidence="9">
    <location>
        <position position="225"/>
    </location>
    <ligand>
        <name>Ca(2+)</name>
        <dbReference type="ChEBI" id="CHEBI:29108"/>
        <label>3</label>
    </ligand>
</feature>
<feature type="binding site" evidence="9">
    <location>
        <position position="223"/>
    </location>
    <ligand>
        <name>Zn(2+)</name>
        <dbReference type="ChEBI" id="CHEBI:29105"/>
        <label>1</label>
    </ligand>
</feature>
<dbReference type="SUPFAM" id="SSF47090">
    <property type="entry name" value="PGBD-like"/>
    <property type="match status" value="1"/>
</dbReference>
<dbReference type="PIRSF" id="PIRSF001191">
    <property type="entry name" value="Peptidase_M10A_matrix"/>
    <property type="match status" value="1"/>
</dbReference>
<dbReference type="Gene3D" id="2.110.10.10">
    <property type="entry name" value="Hemopexin-like domain"/>
    <property type="match status" value="1"/>
</dbReference>
<name>A0A7M7GFT1_STRPU</name>
<feature type="binding site" evidence="9">
    <location>
        <position position="323"/>
    </location>
    <ligand>
        <name>Ca(2+)</name>
        <dbReference type="ChEBI" id="CHEBI:29108"/>
        <label>5</label>
    </ligand>
</feature>
<feature type="active site" evidence="7">
    <location>
        <position position="247"/>
    </location>
</feature>
<evidence type="ECO:0000256" key="10">
    <source>
        <dbReference type="PIRSR" id="PIRSR621190-4"/>
    </source>
</evidence>
<evidence type="ECO:0000313" key="14">
    <source>
        <dbReference type="EnsemblMetazoa" id="XP_003726232"/>
    </source>
</evidence>
<keyword evidence="15" id="KW-1185">Reference proteome</keyword>
<evidence type="ECO:0000256" key="5">
    <source>
        <dbReference type="ARBA" id="ARBA00022833"/>
    </source>
</evidence>
<feature type="short sequence motif" description="Cysteine switch" evidence="11">
    <location>
        <begin position="100"/>
        <end position="107"/>
    </location>
</feature>
<feature type="domain" description="Peptidase metallopeptidase" evidence="13">
    <location>
        <begin position="127"/>
        <end position="291"/>
    </location>
</feature>
<dbReference type="GO" id="GO:0031012">
    <property type="term" value="C:extracellular matrix"/>
    <property type="evidence" value="ECO:0007669"/>
    <property type="project" value="InterPro"/>
</dbReference>
<dbReference type="GO" id="GO:0008270">
    <property type="term" value="F:zinc ion binding"/>
    <property type="evidence" value="ECO:0007669"/>
    <property type="project" value="InterPro"/>
</dbReference>
<dbReference type="InterPro" id="IPR001818">
    <property type="entry name" value="Pept_M10_metallopeptidase"/>
</dbReference>
<dbReference type="CDD" id="cd04278">
    <property type="entry name" value="ZnMc_MMP"/>
    <property type="match status" value="1"/>
</dbReference>
<dbReference type="OrthoDB" id="406838at2759"/>
<evidence type="ECO:0000256" key="11">
    <source>
        <dbReference type="PIRSR" id="PIRSR621190-5"/>
    </source>
</evidence>
<dbReference type="RefSeq" id="XP_003726232.2">
    <property type="nucleotide sequence ID" value="XM_003726184.3"/>
</dbReference>
<accession>A0A7M7GFT1</accession>
<comment type="similarity">
    <text evidence="1">Belongs to the peptidase M10A family.</text>
</comment>
<evidence type="ECO:0000313" key="15">
    <source>
        <dbReference type="Proteomes" id="UP000007110"/>
    </source>
</evidence>
<dbReference type="GO" id="GO:0006508">
    <property type="term" value="P:proteolysis"/>
    <property type="evidence" value="ECO:0007669"/>
    <property type="project" value="UniProtKB-KW"/>
</dbReference>
<dbReference type="PANTHER" id="PTHR10201:SF294">
    <property type="entry name" value="MATRIX METALLOPROTEINASE 16"/>
    <property type="match status" value="1"/>
</dbReference>
<dbReference type="SMART" id="SM00235">
    <property type="entry name" value="ZnMc"/>
    <property type="match status" value="1"/>
</dbReference>
<protein>
    <recommendedName>
        <fullName evidence="13">Peptidase metallopeptidase domain-containing protein</fullName>
    </recommendedName>
</protein>
<feature type="binding site" evidence="9">
    <location>
        <position position="321"/>
    </location>
    <ligand>
        <name>Ca(2+)</name>
        <dbReference type="ChEBI" id="CHEBI:29108"/>
        <label>4</label>
    </ligand>
</feature>
<dbReference type="Gene3D" id="3.40.390.10">
    <property type="entry name" value="Collagenase (Catalytic Domain)"/>
    <property type="match status" value="1"/>
</dbReference>
<feature type="modified residue" description="Phosphotyrosine; by PKDCC" evidence="10">
    <location>
        <position position="411"/>
    </location>
</feature>
<feature type="binding site" evidence="8">
    <location>
        <position position="246"/>
    </location>
    <ligand>
        <name>Zn(2+)</name>
        <dbReference type="ChEBI" id="CHEBI:29105"/>
        <label>2</label>
        <note>catalytic</note>
    </ligand>
</feature>
<feature type="binding site" evidence="9">
    <location>
        <position position="226"/>
    </location>
    <ligand>
        <name>Ca(2+)</name>
        <dbReference type="ChEBI" id="CHEBI:29108"/>
        <label>1</label>
    </ligand>
</feature>
<keyword evidence="4" id="KW-0378">Hydrolase</keyword>
<feature type="binding site" evidence="9">
    <location>
        <position position="228"/>
    </location>
    <ligand>
        <name>Ca(2+)</name>
        <dbReference type="ChEBI" id="CHEBI:29108"/>
        <label>3</label>
    </ligand>
</feature>
<reference evidence="14" key="2">
    <citation type="submission" date="2021-01" db="UniProtKB">
        <authorList>
            <consortium name="EnsemblMetazoa"/>
        </authorList>
    </citation>
    <scope>IDENTIFICATION</scope>
</reference>
<evidence type="ECO:0000256" key="6">
    <source>
        <dbReference type="ARBA" id="ARBA00023049"/>
    </source>
</evidence>
<comment type="cofactor">
    <cofactor evidence="9">
        <name>Ca(2+)</name>
        <dbReference type="ChEBI" id="CHEBI:29108"/>
    </cofactor>
    <text evidence="9">Can bind about 5 Ca(2+) ions per subunit.</text>
</comment>
<evidence type="ECO:0000256" key="8">
    <source>
        <dbReference type="PIRSR" id="PIRSR001191-2"/>
    </source>
</evidence>
<dbReference type="GO" id="GO:0004222">
    <property type="term" value="F:metalloendopeptidase activity"/>
    <property type="evidence" value="ECO:0000318"/>
    <property type="project" value="GO_Central"/>
</dbReference>
<feature type="repeat" description="Hemopexin" evidence="12">
    <location>
        <begin position="313"/>
        <end position="362"/>
    </location>
</feature>
<feature type="binding site" evidence="9">
    <location>
        <position position="264"/>
    </location>
    <ligand>
        <name>Zn(2+)</name>
        <dbReference type="ChEBI" id="CHEBI:29105"/>
        <label>2</label>
        <note>catalytic</note>
    </ligand>
</feature>
<dbReference type="OMA" id="AHAFWPW"/>
<evidence type="ECO:0000256" key="12">
    <source>
        <dbReference type="PROSITE-ProRule" id="PRU01011"/>
    </source>
</evidence>
<dbReference type="InterPro" id="IPR036365">
    <property type="entry name" value="PGBD-like_sf"/>
</dbReference>
<evidence type="ECO:0000256" key="7">
    <source>
        <dbReference type="PIRSR" id="PIRSR001191-1"/>
    </source>
</evidence>
<dbReference type="PRINTS" id="PR00138">
    <property type="entry name" value="MATRIXIN"/>
</dbReference>
<feature type="binding site" evidence="9">
    <location>
        <position position="205"/>
    </location>
    <ligand>
        <name>Zn(2+)</name>
        <dbReference type="ChEBI" id="CHEBI:29105"/>
        <label>1</label>
    </ligand>
</feature>
<dbReference type="SUPFAM" id="SSF55486">
    <property type="entry name" value="Metalloproteases ('zincins'), catalytic domain"/>
    <property type="match status" value="1"/>
</dbReference>
<evidence type="ECO:0000256" key="2">
    <source>
        <dbReference type="ARBA" id="ARBA00022670"/>
    </source>
</evidence>
<dbReference type="InterPro" id="IPR006026">
    <property type="entry name" value="Peptidase_Metallo"/>
</dbReference>
<dbReference type="PANTHER" id="PTHR10201">
    <property type="entry name" value="MATRIX METALLOPROTEINASE"/>
    <property type="match status" value="1"/>
</dbReference>
<sequence length="524" mass="58323">MEGLPALCARHCSNNGLRASVLPITVVVISILVCSVESVSISRQTVKHYLEDFGYLTSKSVESATSEKDITNALHKFQEFTGLHDTGEEDMTTMIKMLEPRCGDSDVDDHDMSPSDPRGMRHKRWAIFQKWPKNDLTYRISTYTDKLPVDIVDDAVSRAFKLWSDVANITFTKISSGKADIDISFHRGDHGDSRPFDGSGLVLGHAFPPGLITSRPDLIGSIHLDDEENWTANSRSGKNLWLTVGHEIGHAIGLSHSRVLPALMYPWYPSYNPSFTLDRDDIEGVQFLYGARPGAELVLPTSSPQGPNNPNIPNLCMAHPDTITLTAGGNMYAFKDSFYWMLEQGQVVPGFPKLISNNWPGLQSNLSASFSMKNPRVWGSDDVGKTYFFKTISGSVAVWKYSSANILEPGYPKALETVFPDFRPSSPIVSVQGVAEISGNGETIFVMDNQIYLYGWEKVFRGSYLVTDIFPNLVGKVVSMIQGADNYLYFFMEGGLYYQVSPWTFNISTYFPKPAVQDWFSCNA</sequence>
<dbReference type="InterPro" id="IPR024079">
    <property type="entry name" value="MetalloPept_cat_dom_sf"/>
</dbReference>
<dbReference type="GO" id="GO:0030574">
    <property type="term" value="P:collagen catabolic process"/>
    <property type="evidence" value="ECO:0000318"/>
    <property type="project" value="GO_Central"/>
</dbReference>
<feature type="binding site" evidence="9">
    <location>
        <position position="190"/>
    </location>
    <ligand>
        <name>Zn(2+)</name>
        <dbReference type="ChEBI" id="CHEBI:29105"/>
        <label>1</label>
    </ligand>
</feature>
<keyword evidence="5 8" id="KW-0862">Zinc</keyword>
<evidence type="ECO:0000256" key="4">
    <source>
        <dbReference type="ARBA" id="ARBA00022801"/>
    </source>
</evidence>
<feature type="binding site" evidence="9">
    <location>
        <position position="228"/>
    </location>
    <ligand>
        <name>Ca(2+)</name>
        <dbReference type="ChEBI" id="CHEBI:29108"/>
        <label>1</label>
    </ligand>
</feature>
<feature type="binding site" evidence="8">
    <location>
        <position position="250"/>
    </location>
    <ligand>
        <name>Zn(2+)</name>
        <dbReference type="ChEBI" id="CHEBI:29105"/>
        <label>2</label>
        <note>catalytic</note>
    </ligand>
</feature>
<dbReference type="Pfam" id="PF00045">
    <property type="entry name" value="Hemopexin"/>
    <property type="match status" value="1"/>
</dbReference>
<dbReference type="Pfam" id="PF00413">
    <property type="entry name" value="Peptidase_M10"/>
    <property type="match status" value="1"/>
</dbReference>
<dbReference type="PROSITE" id="PS51642">
    <property type="entry name" value="HEMOPEXIN_2"/>
    <property type="match status" value="1"/>
</dbReference>
<feature type="binding site" evidence="9">
    <location>
        <position position="180"/>
    </location>
    <ligand>
        <name>Ca(2+)</name>
        <dbReference type="ChEBI" id="CHEBI:29108"/>
        <label>2</label>
    </ligand>
</feature>
<organism evidence="14 15">
    <name type="scientific">Strongylocentrotus purpuratus</name>
    <name type="common">Purple sea urchin</name>
    <dbReference type="NCBI Taxonomy" id="7668"/>
    <lineage>
        <taxon>Eukaryota</taxon>
        <taxon>Metazoa</taxon>
        <taxon>Echinodermata</taxon>
        <taxon>Eleutherozoa</taxon>
        <taxon>Echinozoa</taxon>
        <taxon>Echinoidea</taxon>
        <taxon>Euechinoidea</taxon>
        <taxon>Echinacea</taxon>
        <taxon>Camarodonta</taxon>
        <taxon>Echinidea</taxon>
        <taxon>Strongylocentrotidae</taxon>
        <taxon>Strongylocentrotus</taxon>
    </lineage>
</organism>
<dbReference type="InterPro" id="IPR018487">
    <property type="entry name" value="Hemopexin-like_repeat"/>
</dbReference>
<dbReference type="InterPro" id="IPR036375">
    <property type="entry name" value="Hemopexin-like_dom_sf"/>
</dbReference>
<dbReference type="GO" id="GO:0030198">
    <property type="term" value="P:extracellular matrix organization"/>
    <property type="evidence" value="ECO:0000318"/>
    <property type="project" value="GO_Central"/>
</dbReference>
<feature type="binding site" evidence="9">
    <location>
        <position position="192"/>
    </location>
    <ligand>
        <name>Zn(2+)</name>
        <dbReference type="ChEBI" id="CHEBI:29105"/>
        <label>1</label>
    </ligand>
</feature>
<dbReference type="InParanoid" id="A0A7M7GFT1"/>
<dbReference type="GO" id="GO:0005615">
    <property type="term" value="C:extracellular space"/>
    <property type="evidence" value="ECO:0000318"/>
    <property type="project" value="GO_Central"/>
</dbReference>
<proteinExistence type="inferred from homology"/>
<dbReference type="KEGG" id="spu:585680"/>
<evidence type="ECO:0000256" key="1">
    <source>
        <dbReference type="ARBA" id="ARBA00010370"/>
    </source>
</evidence>
<feature type="binding site" description="in inhibited form" evidence="9">
    <location>
        <position position="102"/>
    </location>
    <ligand>
        <name>Zn(2+)</name>
        <dbReference type="ChEBI" id="CHEBI:29105"/>
        <label>2</label>
        <note>catalytic</note>
    </ligand>
</feature>
<dbReference type="GeneID" id="585680"/>
<feature type="binding site" evidence="8">
    <location>
        <position position="256"/>
    </location>
    <ligand>
        <name>Zn(2+)</name>
        <dbReference type="ChEBI" id="CHEBI:29105"/>
        <label>2</label>
        <note>catalytic</note>
    </ligand>
</feature>
<keyword evidence="6" id="KW-0482">Metalloprotease</keyword>
<evidence type="ECO:0000256" key="3">
    <source>
        <dbReference type="ARBA" id="ARBA00022723"/>
    </source>
</evidence>
<keyword evidence="3 8" id="KW-0479">Metal-binding</keyword>
<dbReference type="FunFam" id="3.40.390.10:FF:000088">
    <property type="entry name" value="Uncharacterized protein"/>
    <property type="match status" value="1"/>
</dbReference>
<comment type="cofactor">
    <cofactor evidence="9">
        <name>Zn(2+)</name>
        <dbReference type="ChEBI" id="CHEBI:29105"/>
    </cofactor>
    <text evidence="9">Binds 2 Zn(2+) ions per subunit.</text>
</comment>
<dbReference type="SMART" id="SM00120">
    <property type="entry name" value="HX"/>
    <property type="match status" value="3"/>
</dbReference>
<dbReference type="InterPro" id="IPR033739">
    <property type="entry name" value="M10A_MMP"/>
</dbReference>
<evidence type="ECO:0000259" key="13">
    <source>
        <dbReference type="SMART" id="SM00235"/>
    </source>
</evidence>
<evidence type="ECO:0000256" key="9">
    <source>
        <dbReference type="PIRSR" id="PIRSR621190-2"/>
    </source>
</evidence>
<feature type="binding site" evidence="9">
    <location>
        <position position="198"/>
    </location>
    <ligand>
        <name>Ca(2+)</name>
        <dbReference type="ChEBI" id="CHEBI:29108"/>
        <label>3</label>
    </ligand>
</feature>
<dbReference type="AlphaFoldDB" id="A0A7M7GFT1"/>
<dbReference type="SUPFAM" id="SSF50923">
    <property type="entry name" value="Hemopexin-like domain"/>
    <property type="match status" value="1"/>
</dbReference>
<feature type="binding site" evidence="9">
    <location>
        <position position="197"/>
    </location>
    <ligand>
        <name>Ca(2+)</name>
        <dbReference type="ChEBI" id="CHEBI:29108"/>
        <label>3</label>
    </ligand>
</feature>